<dbReference type="AlphaFoldDB" id="A0A9P1JXM9"/>
<gene>
    <name evidence="1" type="ORF">AZOBR_p230090</name>
</gene>
<keyword evidence="2" id="KW-1185">Reference proteome</keyword>
<geneLocation type="plasmid" evidence="1 2">
    <name>AZOBR_p2</name>
</geneLocation>
<evidence type="ECO:0000313" key="1">
    <source>
        <dbReference type="EMBL" id="CCD01749.1"/>
    </source>
</evidence>
<name>A0A9P1JXM9_9PROT</name>
<sequence>MSEAIVREFETIAADQVISGRKSGEPDLRHFHIAVEQFRQLDPAIGEYSNPTDIAIKLREGLIFDFRIEAKTVAAEGQIKTGYINKGLKRFDDADNPYTIERFGAMIAYVVTDDESTWEGRVSEVVTAYVGSTRIGTTLLSGRSFFTSTHRFVPTAKAPDEIEVRVVHFVFPVEADPVLSGEQRVKGQREDCAVGTAGCR</sequence>
<evidence type="ECO:0000313" key="2">
    <source>
        <dbReference type="Proteomes" id="UP000007319"/>
    </source>
</evidence>
<protein>
    <submittedName>
        <fullName evidence="1">Uncharacterized protein</fullName>
    </submittedName>
</protein>
<dbReference type="EMBL" id="HE577329">
    <property type="protein sequence ID" value="CCD01749.1"/>
    <property type="molecule type" value="Genomic_DNA"/>
</dbReference>
<organism evidence="1 2">
    <name type="scientific">Azospirillum baldaniorum</name>
    <dbReference type="NCBI Taxonomy" id="1064539"/>
    <lineage>
        <taxon>Bacteria</taxon>
        <taxon>Pseudomonadati</taxon>
        <taxon>Pseudomonadota</taxon>
        <taxon>Alphaproteobacteria</taxon>
        <taxon>Rhodospirillales</taxon>
        <taxon>Azospirillaceae</taxon>
        <taxon>Azospirillum</taxon>
    </lineage>
</organism>
<dbReference type="KEGG" id="abs:AZOBR_p230090"/>
<proteinExistence type="predicted"/>
<keyword evidence="1" id="KW-0614">Plasmid</keyword>
<accession>A0A9P1JXM9</accession>
<reference evidence="1 2" key="1">
    <citation type="journal article" date="2011" name="PLoS Genet.">
        <title>Azospirillum genomes reveal transition of bacteria from aquatic to terrestrial environments.</title>
        <authorList>
            <person name="Wisniewski-Dye F."/>
            <person name="Borziak K."/>
            <person name="Khalsa-Moyers G."/>
            <person name="Alexandre G."/>
            <person name="Sukharnikov L.O."/>
            <person name="Wuichet K."/>
            <person name="Hurst G.B."/>
            <person name="McDonald W.H."/>
            <person name="Robertson J.S."/>
            <person name="Barbe V."/>
            <person name="Calteau A."/>
            <person name="Rouy Z."/>
            <person name="Mangenot S."/>
            <person name="Prigent-Combaret C."/>
            <person name="Normand P."/>
            <person name="Boyer M."/>
            <person name="Siguier P."/>
            <person name="Dessaux Y."/>
            <person name="Elmerich C."/>
            <person name="Condemine G."/>
            <person name="Krishnen G."/>
            <person name="Kennedy I."/>
            <person name="Paterson A.H."/>
            <person name="Gonzalez V."/>
            <person name="Mavingui P."/>
            <person name="Zhulin I.B."/>
        </authorList>
    </citation>
    <scope>NUCLEOTIDE SEQUENCE [LARGE SCALE GENOMIC DNA]</scope>
    <source>
        <strain evidence="1 2">Sp245</strain>
    </source>
</reference>
<dbReference type="Proteomes" id="UP000007319">
    <property type="component" value="Plasmid AZOBR_p2"/>
</dbReference>